<gene>
    <name evidence="1" type="ORF">NPX13_g1899</name>
</gene>
<dbReference type="AlphaFoldDB" id="A0A9W8NLG4"/>
<organism evidence="1 2">
    <name type="scientific">Xylaria arbuscula</name>
    <dbReference type="NCBI Taxonomy" id="114810"/>
    <lineage>
        <taxon>Eukaryota</taxon>
        <taxon>Fungi</taxon>
        <taxon>Dikarya</taxon>
        <taxon>Ascomycota</taxon>
        <taxon>Pezizomycotina</taxon>
        <taxon>Sordariomycetes</taxon>
        <taxon>Xylariomycetidae</taxon>
        <taxon>Xylariales</taxon>
        <taxon>Xylariaceae</taxon>
        <taxon>Xylaria</taxon>
    </lineage>
</organism>
<keyword evidence="2" id="KW-1185">Reference proteome</keyword>
<proteinExistence type="predicted"/>
<evidence type="ECO:0000313" key="1">
    <source>
        <dbReference type="EMBL" id="KAJ3578667.1"/>
    </source>
</evidence>
<comment type="caution">
    <text evidence="1">The sequence shown here is derived from an EMBL/GenBank/DDBJ whole genome shotgun (WGS) entry which is preliminary data.</text>
</comment>
<protein>
    <submittedName>
        <fullName evidence="1">Uncharacterized protein</fullName>
    </submittedName>
</protein>
<evidence type="ECO:0000313" key="2">
    <source>
        <dbReference type="Proteomes" id="UP001148614"/>
    </source>
</evidence>
<reference evidence="1" key="1">
    <citation type="submission" date="2022-07" db="EMBL/GenBank/DDBJ databases">
        <title>Genome Sequence of Xylaria arbuscula.</title>
        <authorList>
            <person name="Buettner E."/>
        </authorList>
    </citation>
    <scope>NUCLEOTIDE SEQUENCE</scope>
    <source>
        <strain evidence="1">VT107</strain>
    </source>
</reference>
<dbReference type="Proteomes" id="UP001148614">
    <property type="component" value="Unassembled WGS sequence"/>
</dbReference>
<accession>A0A9W8NLG4</accession>
<dbReference type="EMBL" id="JANPWZ010000184">
    <property type="protein sequence ID" value="KAJ3578667.1"/>
    <property type="molecule type" value="Genomic_DNA"/>
</dbReference>
<sequence>MFGKGSIIPLASCGVAGHIEAYTPTLHYIFDLKAAVWSHGQGLSRKGLLTKCSQQCATSPQQEGSLADLSDIKSLELDSTPADSVAAISGSLSILADNVICNVLDLPLDIEGKVKTSFNVNTTSLIMPSIPASIHMPLINI</sequence>
<name>A0A9W8NLG4_9PEZI</name>